<dbReference type="InterPro" id="IPR045338">
    <property type="entry name" value="DUF6535"/>
</dbReference>
<gene>
    <name evidence="3" type="ORF">BDZ94DRAFT_966564</name>
</gene>
<keyword evidence="4" id="KW-1185">Reference proteome</keyword>
<dbReference type="Proteomes" id="UP000807353">
    <property type="component" value="Unassembled WGS sequence"/>
</dbReference>
<proteinExistence type="predicted"/>
<feature type="transmembrane region" description="Helical" evidence="1">
    <location>
        <begin position="81"/>
        <end position="104"/>
    </location>
</feature>
<comment type="caution">
    <text evidence="3">The sequence shown here is derived from an EMBL/GenBank/DDBJ whole genome shotgun (WGS) entry which is preliminary data.</text>
</comment>
<feature type="transmembrane region" description="Helical" evidence="1">
    <location>
        <begin position="16"/>
        <end position="35"/>
    </location>
</feature>
<organism evidence="3 4">
    <name type="scientific">Collybia nuda</name>
    <dbReference type="NCBI Taxonomy" id="64659"/>
    <lineage>
        <taxon>Eukaryota</taxon>
        <taxon>Fungi</taxon>
        <taxon>Dikarya</taxon>
        <taxon>Basidiomycota</taxon>
        <taxon>Agaricomycotina</taxon>
        <taxon>Agaricomycetes</taxon>
        <taxon>Agaricomycetidae</taxon>
        <taxon>Agaricales</taxon>
        <taxon>Tricholomatineae</taxon>
        <taxon>Clitocybaceae</taxon>
        <taxon>Collybia</taxon>
    </lineage>
</organism>
<dbReference type="AlphaFoldDB" id="A0A9P5YCJ2"/>
<reference evidence="3" key="1">
    <citation type="submission" date="2020-11" db="EMBL/GenBank/DDBJ databases">
        <authorList>
            <consortium name="DOE Joint Genome Institute"/>
            <person name="Ahrendt S."/>
            <person name="Riley R."/>
            <person name="Andreopoulos W."/>
            <person name="Labutti K."/>
            <person name="Pangilinan J."/>
            <person name="Ruiz-Duenas F.J."/>
            <person name="Barrasa J.M."/>
            <person name="Sanchez-Garcia M."/>
            <person name="Camarero S."/>
            <person name="Miyauchi S."/>
            <person name="Serrano A."/>
            <person name="Linde D."/>
            <person name="Babiker R."/>
            <person name="Drula E."/>
            <person name="Ayuso-Fernandez I."/>
            <person name="Pacheco R."/>
            <person name="Padilla G."/>
            <person name="Ferreira P."/>
            <person name="Barriuso J."/>
            <person name="Kellner H."/>
            <person name="Castanera R."/>
            <person name="Alfaro M."/>
            <person name="Ramirez L."/>
            <person name="Pisabarro A.G."/>
            <person name="Kuo A."/>
            <person name="Tritt A."/>
            <person name="Lipzen A."/>
            <person name="He G."/>
            <person name="Yan M."/>
            <person name="Ng V."/>
            <person name="Cullen D."/>
            <person name="Martin F."/>
            <person name="Rosso M.-N."/>
            <person name="Henrissat B."/>
            <person name="Hibbett D."/>
            <person name="Martinez A.T."/>
            <person name="Grigoriev I.V."/>
        </authorList>
    </citation>
    <scope>NUCLEOTIDE SEQUENCE</scope>
    <source>
        <strain evidence="3">CBS 247.69</strain>
    </source>
</reference>
<dbReference type="EMBL" id="MU150236">
    <property type="protein sequence ID" value="KAF9467567.1"/>
    <property type="molecule type" value="Genomic_DNA"/>
</dbReference>
<dbReference type="Pfam" id="PF20153">
    <property type="entry name" value="DUF6535"/>
    <property type="match status" value="1"/>
</dbReference>
<accession>A0A9P5YCJ2</accession>
<feature type="transmembrane region" description="Helical" evidence="1">
    <location>
        <begin position="138"/>
        <end position="163"/>
    </location>
</feature>
<protein>
    <recommendedName>
        <fullName evidence="2">DUF6535 domain-containing protein</fullName>
    </recommendedName>
</protein>
<evidence type="ECO:0000313" key="3">
    <source>
        <dbReference type="EMBL" id="KAF9467567.1"/>
    </source>
</evidence>
<evidence type="ECO:0000259" key="2">
    <source>
        <dbReference type="Pfam" id="PF20153"/>
    </source>
</evidence>
<evidence type="ECO:0000256" key="1">
    <source>
        <dbReference type="SAM" id="Phobius"/>
    </source>
</evidence>
<sequence>MDASDDGMCKGWRDQIDTLIIFAGLFSATVTAFTVESYQWLNETPADTLARLQLRDLLNTTHDPAIDRLAPASFHVSSASVVINTLWFASLTLSLAAVVISILCKQWLYEYQRYDNFTTDEALLIHGLRYQGLQAWRVPAIISSLPILLQTALVLFLIGILALLWPLQIIVVSITTTIVGLTFLFLGITTALPSIQYIFPIFDTQCAYKSSQSWSFLLVSAFWRFDFGEFTSWAPFDRWEVTCVYNDMGQTLSRVYKLLGNNADVVLSIYSVLAEKSLKPTIKADLALLPNFLNGLDALGKQVMGRMSGPIDANYEVLQKLRRIKQLKTRLSNSNHRRLKPGIGYYYPSSSYGTSKFEDNVDGAYCSRVHQTLNEFLRKTGHVSHPAFFNRYVEHRIRAPDASYNIKDDGTALPPSAIYFANTPLDPEVAVYLVKLHAHLFQKDQLSLFRIARLLSNVYLGLLESYRQHEFDPAPVTLLEDIQEWVNRVPESDLPKKVRYAEYVLFSLAFKDDFLRKLSESHTSDMEKERLDIRWDLPPHGRWHSFANMWIKTRLLQPVEKISVIFTIQ</sequence>
<feature type="domain" description="DUF6535" evidence="2">
    <location>
        <begin position="2"/>
        <end position="166"/>
    </location>
</feature>
<keyword evidence="1" id="KW-0472">Membrane</keyword>
<name>A0A9P5YCJ2_9AGAR</name>
<keyword evidence="1" id="KW-1133">Transmembrane helix</keyword>
<feature type="transmembrane region" description="Helical" evidence="1">
    <location>
        <begin position="169"/>
        <end position="192"/>
    </location>
</feature>
<evidence type="ECO:0000313" key="4">
    <source>
        <dbReference type="Proteomes" id="UP000807353"/>
    </source>
</evidence>
<dbReference type="OrthoDB" id="3219854at2759"/>
<keyword evidence="1" id="KW-0812">Transmembrane</keyword>